<keyword evidence="2" id="KW-1185">Reference proteome</keyword>
<gene>
    <name evidence="1" type="ORF">SAMN05444920_1011080</name>
</gene>
<dbReference type="Proteomes" id="UP000236732">
    <property type="component" value="Unassembled WGS sequence"/>
</dbReference>
<organism evidence="1 2">
    <name type="scientific">Nonomuraea solani</name>
    <dbReference type="NCBI Taxonomy" id="1144553"/>
    <lineage>
        <taxon>Bacteria</taxon>
        <taxon>Bacillati</taxon>
        <taxon>Actinomycetota</taxon>
        <taxon>Actinomycetes</taxon>
        <taxon>Streptosporangiales</taxon>
        <taxon>Streptosporangiaceae</taxon>
        <taxon>Nonomuraea</taxon>
    </lineage>
</organism>
<proteinExistence type="predicted"/>
<dbReference type="AlphaFoldDB" id="A0A1H5W5N3"/>
<evidence type="ECO:0000313" key="2">
    <source>
        <dbReference type="Proteomes" id="UP000236732"/>
    </source>
</evidence>
<evidence type="ECO:0000313" key="1">
    <source>
        <dbReference type="EMBL" id="SEF94461.1"/>
    </source>
</evidence>
<sequence>MAGHLALACRCLIAVVFGVSRAGAVTVSVLVIRLDDLVEVFTG</sequence>
<dbReference type="EMBL" id="FNVT01000001">
    <property type="protein sequence ID" value="SEF94461.1"/>
    <property type="molecule type" value="Genomic_DNA"/>
</dbReference>
<name>A0A1H5W5N3_9ACTN</name>
<protein>
    <submittedName>
        <fullName evidence="1">Uncharacterized protein</fullName>
    </submittedName>
</protein>
<reference evidence="1 2" key="1">
    <citation type="submission" date="2016-10" db="EMBL/GenBank/DDBJ databases">
        <authorList>
            <person name="de Groot N.N."/>
        </authorList>
    </citation>
    <scope>NUCLEOTIDE SEQUENCE [LARGE SCALE GENOMIC DNA]</scope>
    <source>
        <strain evidence="1 2">CGMCC 4.7037</strain>
    </source>
</reference>
<accession>A0A1H5W5N3</accession>
<dbReference type="RefSeq" id="WP_268808532.1">
    <property type="nucleotide sequence ID" value="NZ_FNVT01000001.1"/>
</dbReference>